<sequence>MLIVMKLSKLLLFIACFSSAIVGEMTAGTPKLKVSYDKGLNGVSIRKDSHVIVGDLHAVFRLNGKNFSTKDYSGRTSSSEKITDQFGKGKVLIVKYKEKGLPVLTQYFYIYDNKDYILTEFTLENLEGGEVSSNYMAPVNIDDVKIIPSSPENRALFVPFDNDCWIRYQSHPLKFDELTSYEVSSVFDNVSRKGLVIGSVEHDNWKTAVKIKSDQSNGLKSIVCYGGVADKLTRDTKPHGELTGKIIKSPKVLVGFFDDWRSGMDEFGKANALIAPPKEWNKAVPFGWNSWGVLQFNLTFPKAMEVSDFFKQNLQEKGFINQDNTAYIGLDSGWNRFSEEELKAFVEKCKANGQVAGIYWTPFTDWGKNPENIVHDASEYKYKDVYIYADGKPQELDGAYAIDPTHPAIEKRMKVTSDLFRRCGFEYVKMDFMTHGAMEGDRWYNPTIQTGIQAYNYGMKLLNKYFGDMYVNLSISPTFPAQYAQSRRIACDAWNKIKDTEYTMNAVSYGWWIDKVYQYNDADHVVLKDATEGENRARVTSAVITGVYIVGDDFSEAGSEEGKMKSLKFFTNRNINAITTGVSFKPVEGNGDKSENQFVRVDDNGVYYVCFNYGEEDIYVNIPLDRIGLEATKDYAAVELWGDRLVDTKKPLPVPAKDVVVVLIKNL</sequence>
<keyword evidence="2" id="KW-0378">Hydrolase</keyword>
<dbReference type="GO" id="GO:0004553">
    <property type="term" value="F:hydrolase activity, hydrolyzing O-glycosyl compounds"/>
    <property type="evidence" value="ECO:0007669"/>
    <property type="project" value="InterPro"/>
</dbReference>
<gene>
    <name evidence="4" type="ORF">SDC9_37945</name>
</gene>
<dbReference type="AlphaFoldDB" id="A0A644VMJ7"/>
<dbReference type="InterPro" id="IPR017853">
    <property type="entry name" value="GH"/>
</dbReference>
<proteinExistence type="inferred from homology"/>
<reference evidence="4" key="1">
    <citation type="submission" date="2019-08" db="EMBL/GenBank/DDBJ databases">
        <authorList>
            <person name="Kucharzyk K."/>
            <person name="Murdoch R.W."/>
            <person name="Higgins S."/>
            <person name="Loffler F."/>
        </authorList>
    </citation>
    <scope>NUCLEOTIDE SEQUENCE</scope>
</reference>
<dbReference type="SUPFAM" id="SSF51445">
    <property type="entry name" value="(Trans)glycosidases"/>
    <property type="match status" value="1"/>
</dbReference>
<dbReference type="Gene3D" id="3.20.20.70">
    <property type="entry name" value="Aldolase class I"/>
    <property type="match status" value="1"/>
</dbReference>
<dbReference type="InterPro" id="IPR013785">
    <property type="entry name" value="Aldolase_TIM"/>
</dbReference>
<keyword evidence="3" id="KW-0326">Glycosidase</keyword>
<evidence type="ECO:0000256" key="1">
    <source>
        <dbReference type="ARBA" id="ARBA00009743"/>
    </source>
</evidence>
<protein>
    <recommendedName>
        <fullName evidence="5">Alpha-galactosidase</fullName>
    </recommendedName>
</protein>
<name>A0A644VMJ7_9ZZZZ</name>
<organism evidence="4">
    <name type="scientific">bioreactor metagenome</name>
    <dbReference type="NCBI Taxonomy" id="1076179"/>
    <lineage>
        <taxon>unclassified sequences</taxon>
        <taxon>metagenomes</taxon>
        <taxon>ecological metagenomes</taxon>
    </lineage>
</organism>
<dbReference type="InterPro" id="IPR002241">
    <property type="entry name" value="Glyco_hydro_27"/>
</dbReference>
<comment type="similarity">
    <text evidence="1">Belongs to the glycosyl hydrolase 27 family.</text>
</comment>
<evidence type="ECO:0000313" key="4">
    <source>
        <dbReference type="EMBL" id="MPL91862.1"/>
    </source>
</evidence>
<evidence type="ECO:0000256" key="3">
    <source>
        <dbReference type="ARBA" id="ARBA00023295"/>
    </source>
</evidence>
<dbReference type="PANTHER" id="PTHR11452:SF75">
    <property type="entry name" value="ALPHA-GALACTOSIDASE MEL1"/>
    <property type="match status" value="1"/>
</dbReference>
<dbReference type="PANTHER" id="PTHR11452">
    <property type="entry name" value="ALPHA-GALACTOSIDASE/ALPHA-N-ACETYLGALACTOSAMINIDASE"/>
    <property type="match status" value="1"/>
</dbReference>
<dbReference type="EMBL" id="VSSQ01000341">
    <property type="protein sequence ID" value="MPL91862.1"/>
    <property type="molecule type" value="Genomic_DNA"/>
</dbReference>
<accession>A0A644VMJ7</accession>
<evidence type="ECO:0008006" key="5">
    <source>
        <dbReference type="Google" id="ProtNLM"/>
    </source>
</evidence>
<comment type="caution">
    <text evidence="4">The sequence shown here is derived from an EMBL/GenBank/DDBJ whole genome shotgun (WGS) entry which is preliminary data.</text>
</comment>
<evidence type="ECO:0000256" key="2">
    <source>
        <dbReference type="ARBA" id="ARBA00022801"/>
    </source>
</evidence>
<dbReference type="GO" id="GO:0005975">
    <property type="term" value="P:carbohydrate metabolic process"/>
    <property type="evidence" value="ECO:0007669"/>
    <property type="project" value="InterPro"/>
</dbReference>